<dbReference type="Proteomes" id="UP000069940">
    <property type="component" value="Unassembled WGS sequence"/>
</dbReference>
<evidence type="ECO:0000256" key="9">
    <source>
        <dbReference type="PROSITE-ProRule" id="PRU00042"/>
    </source>
</evidence>
<evidence type="ECO:0000256" key="6">
    <source>
        <dbReference type="ARBA" id="ARBA00023125"/>
    </source>
</evidence>
<dbReference type="PANTHER" id="PTHR24388:SF54">
    <property type="entry name" value="PROTEIN ESCARGOT"/>
    <property type="match status" value="1"/>
</dbReference>
<feature type="compositionally biased region" description="Basic and acidic residues" evidence="10">
    <location>
        <begin position="184"/>
        <end position="197"/>
    </location>
</feature>
<evidence type="ECO:0000256" key="10">
    <source>
        <dbReference type="SAM" id="MobiDB-lite"/>
    </source>
</evidence>
<comment type="similarity">
    <text evidence="8">Belongs to the snail C2H2-type zinc-finger protein family.</text>
</comment>
<evidence type="ECO:0000256" key="7">
    <source>
        <dbReference type="ARBA" id="ARBA00023242"/>
    </source>
</evidence>
<keyword evidence="5" id="KW-0862">Zinc</keyword>
<evidence type="ECO:0000256" key="2">
    <source>
        <dbReference type="ARBA" id="ARBA00022723"/>
    </source>
</evidence>
<keyword evidence="7" id="KW-0539">Nucleus</keyword>
<evidence type="ECO:0000256" key="1">
    <source>
        <dbReference type="ARBA" id="ARBA00004123"/>
    </source>
</evidence>
<reference evidence="13" key="1">
    <citation type="journal article" date="2015" name="Proc. Natl. Acad. Sci. U.S.A.">
        <title>Genome sequence of the Asian Tiger mosquito, Aedes albopictus, reveals insights into its biology, genetics, and evolution.</title>
        <authorList>
            <person name="Chen X.G."/>
            <person name="Jiang X."/>
            <person name="Gu J."/>
            <person name="Xu M."/>
            <person name="Wu Y."/>
            <person name="Deng Y."/>
            <person name="Zhang C."/>
            <person name="Bonizzoni M."/>
            <person name="Dermauw W."/>
            <person name="Vontas J."/>
            <person name="Armbruster P."/>
            <person name="Huang X."/>
            <person name="Yang Y."/>
            <person name="Zhang H."/>
            <person name="He W."/>
            <person name="Peng H."/>
            <person name="Liu Y."/>
            <person name="Wu K."/>
            <person name="Chen J."/>
            <person name="Lirakis M."/>
            <person name="Topalis P."/>
            <person name="Van Leeuwen T."/>
            <person name="Hall A.B."/>
            <person name="Jiang X."/>
            <person name="Thorpe C."/>
            <person name="Mueller R.L."/>
            <person name="Sun C."/>
            <person name="Waterhouse R.M."/>
            <person name="Yan G."/>
            <person name="Tu Z.J."/>
            <person name="Fang X."/>
            <person name="James A.A."/>
        </authorList>
    </citation>
    <scope>NUCLEOTIDE SEQUENCE [LARGE SCALE GENOMIC DNA]</scope>
    <source>
        <strain evidence="13">Foshan</strain>
    </source>
</reference>
<dbReference type="PANTHER" id="PTHR24388">
    <property type="entry name" value="ZINC FINGER PROTEIN"/>
    <property type="match status" value="1"/>
</dbReference>
<dbReference type="Pfam" id="PF00096">
    <property type="entry name" value="zf-C2H2"/>
    <property type="match status" value="2"/>
</dbReference>
<keyword evidence="2" id="KW-0479">Metal-binding</keyword>
<name>A0ABM1ZT60_AEDAL</name>
<dbReference type="EnsemblMetazoa" id="AALFPA23_021427.R31678">
    <property type="protein sequence ID" value="AALFPA23_021427.P31678"/>
    <property type="gene ID" value="AALFPA23_021427"/>
</dbReference>
<evidence type="ECO:0000313" key="12">
    <source>
        <dbReference type="EnsemblMetazoa" id="AALFPA23_021427.P31678"/>
    </source>
</evidence>
<keyword evidence="6" id="KW-0238">DNA-binding</keyword>
<evidence type="ECO:0000256" key="4">
    <source>
        <dbReference type="ARBA" id="ARBA00022771"/>
    </source>
</evidence>
<dbReference type="RefSeq" id="XP_029731934.2">
    <property type="nucleotide sequence ID" value="XM_029876074.2"/>
</dbReference>
<feature type="domain" description="C2H2-type" evidence="11">
    <location>
        <begin position="393"/>
        <end position="421"/>
    </location>
</feature>
<protein>
    <recommendedName>
        <fullName evidence="11">C2H2-type domain-containing protein</fullName>
    </recommendedName>
</protein>
<sequence length="694" mass="79762">MKCTLCKKSSSKLVTYRLCDCCSERVEHGCREAIFFVSNEQSTAAAAAAAVRKVECDICLEPVLKENLEQHRELCCVSRTVFRCTICDADYQHKTGLWEHLTSHEIHDETKEEHAQETNVMYDFHKCALCEDQRVYRESFYWKHIHEDHDGFFLKCLDCDENFRSLKLQDDHYKNHCKARQRTPELDAERDEERYEDTFFQESEQSPLSQNVNLELDNQSDQSTSSSSANDTCPDCGTELGKRTATHYCEVDRQTVQDEQSDSSVHVHKQCSDCGRKFRKLTTYARHICEAETKVQNSVEANESSGGEKPPNPPQCSYCKRIYKDYDSMMLHVRTFHKKARCTICGLVFKNYCSVKEHKRTVHAERVECSICKQMFKKTSIKNHLKSHKKASHLCPECGEVFKSAHNLKVHIGRFHTPGKEPLMKRFVRKKSKNRIINDDTLANENPLSQNVNLALDNQNEQSKLSSSAHDACPDCGIGLGKRTATHFCEVGRQTLQDEQSHKKCSDCGRKFRKLTTYASHICEAKTKVKISMEANESAGGEKPPSPPQCSYCKRIYKDYDSMKLHVRTFHKKARCTICGLVMKNYSTVKEHKLTVHTERVECPICKQTFRRTSLKNHVKTHNKASHLCLECGEVFKSGHALKLHTRRFHTPGKEPFKERIVRKKSKNRIVNDGMPADENLKSEGGFLESFGNL</sequence>
<dbReference type="SMART" id="SM00355">
    <property type="entry name" value="ZnF_C2H2"/>
    <property type="match status" value="13"/>
</dbReference>
<feature type="compositionally biased region" description="Polar residues" evidence="10">
    <location>
        <begin position="200"/>
        <end position="210"/>
    </location>
</feature>
<accession>A0ABM1ZT60</accession>
<feature type="domain" description="C2H2-type" evidence="11">
    <location>
        <begin position="627"/>
        <end position="655"/>
    </location>
</feature>
<evidence type="ECO:0000313" key="13">
    <source>
        <dbReference type="Proteomes" id="UP000069940"/>
    </source>
</evidence>
<organism evidence="12 13">
    <name type="scientific">Aedes albopictus</name>
    <name type="common">Asian tiger mosquito</name>
    <name type="synonym">Stegomyia albopicta</name>
    <dbReference type="NCBI Taxonomy" id="7160"/>
    <lineage>
        <taxon>Eukaryota</taxon>
        <taxon>Metazoa</taxon>
        <taxon>Ecdysozoa</taxon>
        <taxon>Arthropoda</taxon>
        <taxon>Hexapoda</taxon>
        <taxon>Insecta</taxon>
        <taxon>Pterygota</taxon>
        <taxon>Neoptera</taxon>
        <taxon>Endopterygota</taxon>
        <taxon>Diptera</taxon>
        <taxon>Nematocera</taxon>
        <taxon>Culicoidea</taxon>
        <taxon>Culicidae</taxon>
        <taxon>Culicinae</taxon>
        <taxon>Aedini</taxon>
        <taxon>Aedes</taxon>
        <taxon>Stegomyia</taxon>
    </lineage>
</organism>
<dbReference type="GeneID" id="109407601"/>
<dbReference type="InterPro" id="IPR013087">
    <property type="entry name" value="Znf_C2H2_type"/>
</dbReference>
<evidence type="ECO:0000256" key="3">
    <source>
        <dbReference type="ARBA" id="ARBA00022737"/>
    </source>
</evidence>
<feature type="region of interest" description="Disordered" evidence="10">
    <location>
        <begin position="184"/>
        <end position="210"/>
    </location>
</feature>
<proteinExistence type="inferred from homology"/>
<reference evidence="12" key="2">
    <citation type="submission" date="2025-05" db="UniProtKB">
        <authorList>
            <consortium name="EnsemblMetazoa"/>
        </authorList>
    </citation>
    <scope>IDENTIFICATION</scope>
    <source>
        <strain evidence="12">Foshan</strain>
    </source>
</reference>
<dbReference type="PROSITE" id="PS00028">
    <property type="entry name" value="ZINC_FINGER_C2H2_1"/>
    <property type="match status" value="8"/>
</dbReference>
<evidence type="ECO:0000256" key="8">
    <source>
        <dbReference type="ARBA" id="ARBA00037948"/>
    </source>
</evidence>
<dbReference type="Gene3D" id="3.30.160.60">
    <property type="entry name" value="Classic Zinc Finger"/>
    <property type="match status" value="5"/>
</dbReference>
<dbReference type="PROSITE" id="PS50157">
    <property type="entry name" value="ZINC_FINGER_C2H2_2"/>
    <property type="match status" value="4"/>
</dbReference>
<keyword evidence="3" id="KW-0677">Repeat</keyword>
<keyword evidence="4 9" id="KW-0863">Zinc-finger</keyword>
<dbReference type="InterPro" id="IPR050527">
    <property type="entry name" value="Snail/Krueppel_Znf"/>
</dbReference>
<evidence type="ECO:0000256" key="5">
    <source>
        <dbReference type="ARBA" id="ARBA00022833"/>
    </source>
</evidence>
<evidence type="ECO:0000259" key="11">
    <source>
        <dbReference type="PROSITE" id="PS50157"/>
    </source>
</evidence>
<feature type="domain" description="C2H2-type" evidence="11">
    <location>
        <begin position="82"/>
        <end position="112"/>
    </location>
</feature>
<comment type="subcellular location">
    <subcellularLocation>
        <location evidence="1">Nucleus</location>
    </subcellularLocation>
</comment>
<keyword evidence="13" id="KW-1185">Reference proteome</keyword>
<feature type="domain" description="C2H2-type" evidence="11">
    <location>
        <begin position="340"/>
        <end position="368"/>
    </location>
</feature>